<evidence type="ECO:0000313" key="2">
    <source>
        <dbReference type="EMBL" id="AOW19537.1"/>
    </source>
</evidence>
<accession>A0A1D8P4R1</accession>
<organism evidence="2 3">
    <name type="scientific">Urechidicola croceus</name>
    <dbReference type="NCBI Taxonomy" id="1850246"/>
    <lineage>
        <taxon>Bacteria</taxon>
        <taxon>Pseudomonadati</taxon>
        <taxon>Bacteroidota</taxon>
        <taxon>Flavobacteriia</taxon>
        <taxon>Flavobacteriales</taxon>
        <taxon>Flavobacteriaceae</taxon>
        <taxon>Urechidicola</taxon>
    </lineage>
</organism>
<dbReference type="GO" id="GO:0008168">
    <property type="term" value="F:methyltransferase activity"/>
    <property type="evidence" value="ECO:0007669"/>
    <property type="project" value="UniProtKB-KW"/>
</dbReference>
<keyword evidence="3" id="KW-1185">Reference proteome</keyword>
<dbReference type="STRING" id="1850246.LPB138_02070"/>
<feature type="domain" description="Methyltransferase" evidence="1">
    <location>
        <begin position="43"/>
        <end position="164"/>
    </location>
</feature>
<dbReference type="KEGG" id="lul:LPB138_02070"/>
<dbReference type="SUPFAM" id="SSF53335">
    <property type="entry name" value="S-adenosyl-L-methionine-dependent methyltransferases"/>
    <property type="match status" value="1"/>
</dbReference>
<dbReference type="AlphaFoldDB" id="A0A1D8P4R1"/>
<keyword evidence="2" id="KW-0808">Transferase</keyword>
<dbReference type="RefSeq" id="WP_070235653.1">
    <property type="nucleotide sequence ID" value="NZ_CP017478.1"/>
</dbReference>
<sequence length="244" mass="28518">MNTSTDWFASWFDTNFYHILYKNRDHKEARLFMANLVAFLNLKKNDTILDLACGKGRHSLFLNSLGFNVTGADLSENSIKYASQFENETLKFVQHDMRIPFKNKYDAIFNLFTSFGYFENDNEDIQVLNNIKNGLKTSKSIAVIDFLNVQKAVANLVKEETIERDQITFNIKRLLKNGFIIKEIEVVTESEKYTYFERIKYLDLPKIIKYLETVGLTLQYTFGDYDLQKFDVNSSNRLILIISK</sequence>
<dbReference type="CDD" id="cd02440">
    <property type="entry name" value="AdoMet_MTases"/>
    <property type="match status" value="1"/>
</dbReference>
<dbReference type="Proteomes" id="UP000176050">
    <property type="component" value="Chromosome"/>
</dbReference>
<name>A0A1D8P4R1_9FLAO</name>
<dbReference type="PANTHER" id="PTHR43861">
    <property type="entry name" value="TRANS-ACONITATE 2-METHYLTRANSFERASE-RELATED"/>
    <property type="match status" value="1"/>
</dbReference>
<dbReference type="InterPro" id="IPR029063">
    <property type="entry name" value="SAM-dependent_MTases_sf"/>
</dbReference>
<reference evidence="2 3" key="1">
    <citation type="submission" date="2016-10" db="EMBL/GenBank/DDBJ databases">
        <title>Lutibacter sp. LPB0138, isolated from marine gastropod.</title>
        <authorList>
            <person name="Kim E."/>
            <person name="Yi H."/>
        </authorList>
    </citation>
    <scope>NUCLEOTIDE SEQUENCE [LARGE SCALE GENOMIC DNA]</scope>
    <source>
        <strain evidence="2 3">LPB0138</strain>
    </source>
</reference>
<dbReference type="Gene3D" id="3.40.50.150">
    <property type="entry name" value="Vaccinia Virus protein VP39"/>
    <property type="match status" value="1"/>
</dbReference>
<dbReference type="Pfam" id="PF13847">
    <property type="entry name" value="Methyltransf_31"/>
    <property type="match status" value="1"/>
</dbReference>
<keyword evidence="2" id="KW-0489">Methyltransferase</keyword>
<dbReference type="InterPro" id="IPR025714">
    <property type="entry name" value="Methyltranfer_dom"/>
</dbReference>
<evidence type="ECO:0000313" key="3">
    <source>
        <dbReference type="Proteomes" id="UP000176050"/>
    </source>
</evidence>
<dbReference type="Gene3D" id="2.20.25.110">
    <property type="entry name" value="S-adenosyl-L-methionine-dependent methyltransferases"/>
    <property type="match status" value="1"/>
</dbReference>
<dbReference type="PANTHER" id="PTHR43861:SF1">
    <property type="entry name" value="TRANS-ACONITATE 2-METHYLTRANSFERASE"/>
    <property type="match status" value="1"/>
</dbReference>
<protein>
    <submittedName>
        <fullName evidence="2">Methyltransferase</fullName>
    </submittedName>
</protein>
<gene>
    <name evidence="2" type="ORF">LPB138_02070</name>
</gene>
<dbReference type="EMBL" id="CP017478">
    <property type="protein sequence ID" value="AOW19537.1"/>
    <property type="molecule type" value="Genomic_DNA"/>
</dbReference>
<dbReference type="OrthoDB" id="9811589at2"/>
<evidence type="ECO:0000259" key="1">
    <source>
        <dbReference type="Pfam" id="PF13847"/>
    </source>
</evidence>
<dbReference type="GO" id="GO:0032259">
    <property type="term" value="P:methylation"/>
    <property type="evidence" value="ECO:0007669"/>
    <property type="project" value="UniProtKB-KW"/>
</dbReference>
<proteinExistence type="predicted"/>